<dbReference type="EMBL" id="JACJVP010000046">
    <property type="protein sequence ID" value="MBB6674354.1"/>
    <property type="molecule type" value="Genomic_DNA"/>
</dbReference>
<dbReference type="NCBIfam" id="TIGR04129">
    <property type="entry name" value="CxxH_BA5709"/>
    <property type="match status" value="1"/>
</dbReference>
<evidence type="ECO:0000313" key="1">
    <source>
        <dbReference type="EMBL" id="MBB6674354.1"/>
    </source>
</evidence>
<reference evidence="1 2" key="1">
    <citation type="submission" date="2020-08" db="EMBL/GenBank/DDBJ databases">
        <title>Cohnella phylogeny.</title>
        <authorList>
            <person name="Dunlap C."/>
        </authorList>
    </citation>
    <scope>NUCLEOTIDE SEQUENCE [LARGE SCALE GENOMIC DNA]</scope>
    <source>
        <strain evidence="1 2">DSM 28246</strain>
    </source>
</reference>
<sequence length="55" mass="6320">MYCVCKEHVELAIDHFVDEYEDAPDLVNLTTTKFAEWQPPEHCEWCAAPAVVLVL</sequence>
<protein>
    <submittedName>
        <fullName evidence="1">CxxH/CxxC protein</fullName>
    </submittedName>
</protein>
<keyword evidence="2" id="KW-1185">Reference proteome</keyword>
<name>A0A7X0RVB8_9BACL</name>
<gene>
    <name evidence="1" type="ORF">H7C19_27085</name>
</gene>
<accession>A0A7X0RVB8</accession>
<dbReference type="AlphaFoldDB" id="A0A7X0RVB8"/>
<dbReference type="RefSeq" id="WP_185672217.1">
    <property type="nucleotide sequence ID" value="NZ_JACJVP010000046.1"/>
</dbReference>
<organism evidence="1 2">
    <name type="scientific">Cohnella nanjingensis</name>
    <dbReference type="NCBI Taxonomy" id="1387779"/>
    <lineage>
        <taxon>Bacteria</taxon>
        <taxon>Bacillati</taxon>
        <taxon>Bacillota</taxon>
        <taxon>Bacilli</taxon>
        <taxon>Bacillales</taxon>
        <taxon>Paenibacillaceae</taxon>
        <taxon>Cohnella</taxon>
    </lineage>
</organism>
<comment type="caution">
    <text evidence="1">The sequence shown here is derived from an EMBL/GenBank/DDBJ whole genome shotgun (WGS) entry which is preliminary data.</text>
</comment>
<proteinExistence type="predicted"/>
<dbReference type="InterPro" id="IPR025626">
    <property type="entry name" value="YyzF"/>
</dbReference>
<dbReference type="Pfam" id="PF14116">
    <property type="entry name" value="YyzF"/>
    <property type="match status" value="1"/>
</dbReference>
<evidence type="ECO:0000313" key="2">
    <source>
        <dbReference type="Proteomes" id="UP000547209"/>
    </source>
</evidence>
<dbReference type="Proteomes" id="UP000547209">
    <property type="component" value="Unassembled WGS sequence"/>
</dbReference>